<proteinExistence type="predicted"/>
<keyword evidence="1" id="KW-0175">Coiled coil</keyword>
<dbReference type="Proteomes" id="UP000541444">
    <property type="component" value="Unassembled WGS sequence"/>
</dbReference>
<sequence>MNMMRFGNSGIITKIKSLSYITSTPKKILGKDLGIFGPRKENSCKFEGSDILLDGPADAKIGKDDPSGYFLIEDTFYNDILRLGPLHLYQLFGGGGYRRGGDGCGGGEREGGVCYRISIVFCVVRGKLDSTADSHSDTEGRTWNDNVIWVKGNWLQSDDEELLDLQFRTVKQSVKSTVERKKSLLDEVVEEEIELELVLEGLGLSRKSRLIVSRTREVEERARLAAHHGEEDTSKMVTRLVKRIWLSIEQGKSKLKKAKNEHENELARAKIEAMKEVRMGHHLMVKCYSGEEVNAIKTDTYVEEEDEEEAEAVGVVDGMKEANENKEDQYVKAHLRLEKLNQAISEQTLQVEEKDSEIKKGLEELSEATKRAKKL</sequence>
<evidence type="ECO:0000313" key="3">
    <source>
        <dbReference type="EMBL" id="KAF6170935.1"/>
    </source>
</evidence>
<feature type="region of interest" description="Disordered" evidence="2">
    <location>
        <begin position="350"/>
        <end position="375"/>
    </location>
</feature>
<evidence type="ECO:0000256" key="2">
    <source>
        <dbReference type="SAM" id="MobiDB-lite"/>
    </source>
</evidence>
<name>A0A7J7NUP9_9MAGN</name>
<gene>
    <name evidence="3" type="ORF">GIB67_014752</name>
</gene>
<evidence type="ECO:0000256" key="1">
    <source>
        <dbReference type="SAM" id="Coils"/>
    </source>
</evidence>
<comment type="caution">
    <text evidence="3">The sequence shown here is derived from an EMBL/GenBank/DDBJ whole genome shotgun (WGS) entry which is preliminary data.</text>
</comment>
<dbReference type="AlphaFoldDB" id="A0A7J7NUP9"/>
<feature type="compositionally biased region" description="Basic and acidic residues" evidence="2">
    <location>
        <begin position="351"/>
        <end position="375"/>
    </location>
</feature>
<dbReference type="EMBL" id="JACGCM010000554">
    <property type="protein sequence ID" value="KAF6170935.1"/>
    <property type="molecule type" value="Genomic_DNA"/>
</dbReference>
<organism evidence="3 4">
    <name type="scientific">Kingdonia uniflora</name>
    <dbReference type="NCBI Taxonomy" id="39325"/>
    <lineage>
        <taxon>Eukaryota</taxon>
        <taxon>Viridiplantae</taxon>
        <taxon>Streptophyta</taxon>
        <taxon>Embryophyta</taxon>
        <taxon>Tracheophyta</taxon>
        <taxon>Spermatophyta</taxon>
        <taxon>Magnoliopsida</taxon>
        <taxon>Ranunculales</taxon>
        <taxon>Circaeasteraceae</taxon>
        <taxon>Kingdonia</taxon>
    </lineage>
</organism>
<protein>
    <submittedName>
        <fullName evidence="3">Uncharacterized protein</fullName>
    </submittedName>
</protein>
<evidence type="ECO:0000313" key="4">
    <source>
        <dbReference type="Proteomes" id="UP000541444"/>
    </source>
</evidence>
<keyword evidence="4" id="KW-1185">Reference proteome</keyword>
<accession>A0A7J7NUP9</accession>
<feature type="coiled-coil region" evidence="1">
    <location>
        <begin position="248"/>
        <end position="279"/>
    </location>
</feature>
<reference evidence="3 4" key="1">
    <citation type="journal article" date="2020" name="IScience">
        <title>Genome Sequencing of the Endangered Kingdonia uniflora (Circaeasteraceae, Ranunculales) Reveals Potential Mechanisms of Evolutionary Specialization.</title>
        <authorList>
            <person name="Sun Y."/>
            <person name="Deng T."/>
            <person name="Zhang A."/>
            <person name="Moore M.J."/>
            <person name="Landis J.B."/>
            <person name="Lin N."/>
            <person name="Zhang H."/>
            <person name="Zhang X."/>
            <person name="Huang J."/>
            <person name="Zhang X."/>
            <person name="Sun H."/>
            <person name="Wang H."/>
        </authorList>
    </citation>
    <scope>NUCLEOTIDE SEQUENCE [LARGE SCALE GENOMIC DNA]</scope>
    <source>
        <strain evidence="3">TB1705</strain>
        <tissue evidence="3">Leaf</tissue>
    </source>
</reference>